<dbReference type="EMBL" id="CYXR01000027">
    <property type="protein sequence ID" value="CUN13159.1"/>
    <property type="molecule type" value="Genomic_DNA"/>
</dbReference>
<dbReference type="GO" id="GO:0046872">
    <property type="term" value="F:metal ion binding"/>
    <property type="evidence" value="ECO:0007669"/>
    <property type="project" value="InterPro"/>
</dbReference>
<sequence>MEFKDREFIPVLLGGDINTYSVARAFYEQYQVKTYIFGKFATGPSYGSKIIEYHPNPKIDTDDYFLQTVNGFAKKHKDKKIMLIGCGDSYVALISKHKAELEKNIIAPYIDFDLMNSLQQKETFYKLCEKHGVDYPGTIIYDQSMGLDFEMNFPYPVILKPSDSISYWEHPFATQNKIYTIKDRKELEKVIRDIYGAGYTDKLIIQDMIPGNDEYMRVLTSYSDRNGKVKMMCLGHVLLEEHTPHGLGNHAVIITEPNEELMMKVKNLLEDLHYVGFSNFDIKYDRRDGKYRFFEINTRQGRSNYYVTGSGFNVAKYVVEEYVYGKDLPLEFAKEEHLWMTVPKAVAFKYIKEEANREKMRRLLKEKKMVNPVFKRGDFKPRRYLAMVKNHLRQFGNFKKYYS</sequence>
<name>A0A173UE83_9FIRM</name>
<protein>
    <submittedName>
        <fullName evidence="3">Carbamoyl phosphate synthase-like protein</fullName>
    </submittedName>
</protein>
<gene>
    <name evidence="3" type="ORF">ERS852574_02900</name>
</gene>
<keyword evidence="1" id="KW-0547">Nucleotide-binding</keyword>
<dbReference type="AlphaFoldDB" id="A0A173UE83"/>
<dbReference type="Proteomes" id="UP000095727">
    <property type="component" value="Unassembled WGS sequence"/>
</dbReference>
<evidence type="ECO:0000313" key="4">
    <source>
        <dbReference type="Proteomes" id="UP000095727"/>
    </source>
</evidence>
<accession>A0A173UE83</accession>
<dbReference type="Gene3D" id="3.30.470.20">
    <property type="entry name" value="ATP-grasp fold, B domain"/>
    <property type="match status" value="1"/>
</dbReference>
<organism evidence="3 4">
    <name type="scientific">Coprococcus comes</name>
    <dbReference type="NCBI Taxonomy" id="410072"/>
    <lineage>
        <taxon>Bacteria</taxon>
        <taxon>Bacillati</taxon>
        <taxon>Bacillota</taxon>
        <taxon>Clostridia</taxon>
        <taxon>Lachnospirales</taxon>
        <taxon>Lachnospiraceae</taxon>
        <taxon>Coprococcus</taxon>
    </lineage>
</organism>
<reference evidence="3 4" key="1">
    <citation type="submission" date="2015-09" db="EMBL/GenBank/DDBJ databases">
        <authorList>
            <consortium name="Pathogen Informatics"/>
        </authorList>
    </citation>
    <scope>NUCLEOTIDE SEQUENCE [LARGE SCALE GENOMIC DNA]</scope>
    <source>
        <strain evidence="3 4">2789STDY5834962</strain>
    </source>
</reference>
<keyword evidence="1" id="KW-0067">ATP-binding</keyword>
<proteinExistence type="predicted"/>
<dbReference type="SUPFAM" id="SSF56059">
    <property type="entry name" value="Glutathione synthetase ATP-binding domain-like"/>
    <property type="match status" value="1"/>
</dbReference>
<evidence type="ECO:0000259" key="2">
    <source>
        <dbReference type="PROSITE" id="PS50975"/>
    </source>
</evidence>
<dbReference type="InterPro" id="IPR011761">
    <property type="entry name" value="ATP-grasp"/>
</dbReference>
<dbReference type="PROSITE" id="PS50975">
    <property type="entry name" value="ATP_GRASP"/>
    <property type="match status" value="1"/>
</dbReference>
<evidence type="ECO:0000256" key="1">
    <source>
        <dbReference type="PROSITE-ProRule" id="PRU00409"/>
    </source>
</evidence>
<dbReference type="RefSeq" id="WP_055158253.1">
    <property type="nucleotide sequence ID" value="NZ_CYXR01000027.1"/>
</dbReference>
<dbReference type="GO" id="GO:0005524">
    <property type="term" value="F:ATP binding"/>
    <property type="evidence" value="ECO:0007669"/>
    <property type="project" value="UniProtKB-UniRule"/>
</dbReference>
<evidence type="ECO:0000313" key="3">
    <source>
        <dbReference type="EMBL" id="CUN13159.1"/>
    </source>
</evidence>
<feature type="domain" description="ATP-grasp" evidence="2">
    <location>
        <begin position="125"/>
        <end position="323"/>
    </location>
</feature>